<feature type="transmembrane region" description="Helical" evidence="1">
    <location>
        <begin position="41"/>
        <end position="62"/>
    </location>
</feature>
<dbReference type="PATRIC" id="fig|1618487.3.peg.1002"/>
<keyword evidence="1" id="KW-0812">Transmembrane</keyword>
<organism evidence="2 3">
    <name type="scientific">Candidatus Roizmanbacteria bacterium GW2011_GWC2_41_7</name>
    <dbReference type="NCBI Taxonomy" id="1618487"/>
    <lineage>
        <taxon>Bacteria</taxon>
        <taxon>Candidatus Roizmaniibacteriota</taxon>
    </lineage>
</organism>
<accession>A0A0G0X2Z2</accession>
<keyword evidence="1" id="KW-0472">Membrane</keyword>
<gene>
    <name evidence="2" type="ORF">UU78_C0088G0003</name>
</gene>
<feature type="transmembrane region" description="Helical" evidence="1">
    <location>
        <begin position="7"/>
        <end position="29"/>
    </location>
</feature>
<comment type="caution">
    <text evidence="2">The sequence shown here is derived from an EMBL/GenBank/DDBJ whole genome shotgun (WGS) entry which is preliminary data.</text>
</comment>
<name>A0A0G0X2Z2_9BACT</name>
<keyword evidence="1" id="KW-1133">Transmembrane helix</keyword>
<reference evidence="2 3" key="1">
    <citation type="journal article" date="2015" name="Nature">
        <title>rRNA introns, odd ribosomes, and small enigmatic genomes across a large radiation of phyla.</title>
        <authorList>
            <person name="Brown C.T."/>
            <person name="Hug L.A."/>
            <person name="Thomas B.C."/>
            <person name="Sharon I."/>
            <person name="Castelle C.J."/>
            <person name="Singh A."/>
            <person name="Wilkins M.J."/>
            <person name="Williams K.H."/>
            <person name="Banfield J.F."/>
        </authorList>
    </citation>
    <scope>NUCLEOTIDE SEQUENCE [LARGE SCALE GENOMIC DNA]</scope>
</reference>
<dbReference type="AlphaFoldDB" id="A0A0G0X2Z2"/>
<evidence type="ECO:0000256" key="1">
    <source>
        <dbReference type="SAM" id="Phobius"/>
    </source>
</evidence>
<evidence type="ECO:0000313" key="2">
    <source>
        <dbReference type="EMBL" id="KKS19350.1"/>
    </source>
</evidence>
<dbReference type="EMBL" id="LCBY01000088">
    <property type="protein sequence ID" value="KKS19350.1"/>
    <property type="molecule type" value="Genomic_DNA"/>
</dbReference>
<evidence type="ECO:0000313" key="3">
    <source>
        <dbReference type="Proteomes" id="UP000034371"/>
    </source>
</evidence>
<protein>
    <submittedName>
        <fullName evidence="2">Uncharacterized protein</fullName>
    </submittedName>
</protein>
<dbReference type="Proteomes" id="UP000034371">
    <property type="component" value="Unassembled WGS sequence"/>
</dbReference>
<sequence>MKKSSFVHGVSIVTGIWGGLALIGAWIAGENGTVLGFPQSHLFNDAIILTLIGVSAGVCAIYRRQLEREG</sequence>
<proteinExistence type="predicted"/>